<comment type="caution">
    <text evidence="1">The sequence shown here is derived from an EMBL/GenBank/DDBJ whole genome shotgun (WGS) entry which is preliminary data.</text>
</comment>
<evidence type="ECO:0000313" key="2">
    <source>
        <dbReference type="Proteomes" id="UP001153954"/>
    </source>
</evidence>
<dbReference type="Pfam" id="PF03564">
    <property type="entry name" value="DUF1759"/>
    <property type="match status" value="1"/>
</dbReference>
<sequence>MRAGVPPHRAPLKTPVGLLTRLSNLDLPRFDGRLDTWMGFIGLFESLVDSKEDLSPSQKLAYLLSVLDGEARGLVQHVSICDGSYEVDVYESIGSVITAVGLIKAGIDAGMVVTVYAKPEDGGVPTFKIVKARRAEILSDVRANSRPW</sequence>
<evidence type="ECO:0000313" key="1">
    <source>
        <dbReference type="EMBL" id="CAH2096853.1"/>
    </source>
</evidence>
<dbReference type="EMBL" id="CAKOGL010000017">
    <property type="protein sequence ID" value="CAH2096853.1"/>
    <property type="molecule type" value="Genomic_DNA"/>
</dbReference>
<dbReference type="InterPro" id="IPR005312">
    <property type="entry name" value="DUF1759"/>
</dbReference>
<name>A0AAU9UCP3_EUPED</name>
<protein>
    <submittedName>
        <fullName evidence="1">Uncharacterized protein</fullName>
    </submittedName>
</protein>
<gene>
    <name evidence="1" type="ORF">EEDITHA_LOCUS12143</name>
</gene>
<dbReference type="Proteomes" id="UP001153954">
    <property type="component" value="Unassembled WGS sequence"/>
</dbReference>
<proteinExistence type="predicted"/>
<dbReference type="AlphaFoldDB" id="A0AAU9UCP3"/>
<organism evidence="1 2">
    <name type="scientific">Euphydryas editha</name>
    <name type="common">Edith's checkerspot</name>
    <dbReference type="NCBI Taxonomy" id="104508"/>
    <lineage>
        <taxon>Eukaryota</taxon>
        <taxon>Metazoa</taxon>
        <taxon>Ecdysozoa</taxon>
        <taxon>Arthropoda</taxon>
        <taxon>Hexapoda</taxon>
        <taxon>Insecta</taxon>
        <taxon>Pterygota</taxon>
        <taxon>Neoptera</taxon>
        <taxon>Endopterygota</taxon>
        <taxon>Lepidoptera</taxon>
        <taxon>Glossata</taxon>
        <taxon>Ditrysia</taxon>
        <taxon>Papilionoidea</taxon>
        <taxon>Nymphalidae</taxon>
        <taxon>Nymphalinae</taxon>
        <taxon>Euphydryas</taxon>
    </lineage>
</organism>
<keyword evidence="2" id="KW-1185">Reference proteome</keyword>
<accession>A0AAU9UCP3</accession>
<reference evidence="1" key="1">
    <citation type="submission" date="2022-03" db="EMBL/GenBank/DDBJ databases">
        <authorList>
            <person name="Tunstrom K."/>
        </authorList>
    </citation>
    <scope>NUCLEOTIDE SEQUENCE</scope>
</reference>